<dbReference type="EnsemblPlants" id="AVESA.00010b.r2.6CG1121440.1">
    <property type="protein sequence ID" value="AVESA.00010b.r2.6CG1121440.1.CDS"/>
    <property type="gene ID" value="AVESA.00010b.r2.6CG1121440"/>
</dbReference>
<keyword evidence="2" id="KW-1185">Reference proteome</keyword>
<accession>A0ACD5Z8X3</accession>
<sequence>MYLHTKIRLDIFFEYTQEICAFSIKLEGADKVQTSYMLQSAERKLDSFKVSTDKVVFVKFIVRKEWFVAGSGDGFIHVYNYETKRQQVPSFKAHAGKLTSLAVHPNKPYLLSWSSDEMKLWDWDKGWECTQTFNGKHSGYICQVMFNPKNTNSFVTALANHMVEVWDLDTPQCKYTLSGHWDRVNCLDFFTHGDQQYLITGSSDCSAKIWDMHNNVCMHTLHASMSPVMSVLFHPSLQFLITGLEDGTVHLWSSTNFRLERIINAPVSEPGGFFTWIRNLFFNTPESGPVWGLACSMKSKGFVFGRGEMVAVVDIDNVNNQKESTNDSVPQLSVDMGPGDTTTQMIQGDRTPLEVYPSELRFTLQPIKSIKCLLDLTNHTYERVAFRLMQKMEKSEPLWEKENSFLSNLPIYGFTPPRSTYTLVVTKKEQPHPPEDTNLDLLLQSSISGDKFIVPFENESECVDLFEELKETGNAVHEVTLKAVSDPQGEVTHEIISATKKVDKLGFGRGLVCIDTHPTETWVLTCKFFGDVFIWDLVAQAKKEPLYSFKVKEKDGITATVRFLKFIARKQWFLAGTDEGFIHVVSYGTETVQEIMSFRASSTNVTSMAIHPTQPYVLSSAHDNSIKLWDWDKGWECTWTLKDEQSGTIRQIAFNPEDTNCFASTSDDQTVNVWSIDSPKSNYTLFGHLAQVNCLDFFTRGDQQHLISGSDDLTVRIWDLEKRACVYTISALIAPVLSVLCLPNRPYLIIGLKDGTLHLFSSANFRLERIIDFGCRKVCSVVLMGSVRVAIVQEGAVSIIDIENEKPAGIISEVRANMVDAVKLDVASEAQLEAPHIFQEPKED</sequence>
<evidence type="ECO:0000313" key="1">
    <source>
        <dbReference type="EnsemblPlants" id="AVESA.00010b.r2.6CG1121440.1.CDS"/>
    </source>
</evidence>
<proteinExistence type="predicted"/>
<name>A0ACD5Z8X3_AVESA</name>
<dbReference type="Proteomes" id="UP001732700">
    <property type="component" value="Chromosome 6C"/>
</dbReference>
<reference evidence="1" key="2">
    <citation type="submission" date="2025-09" db="UniProtKB">
        <authorList>
            <consortium name="EnsemblPlants"/>
        </authorList>
    </citation>
    <scope>IDENTIFICATION</scope>
</reference>
<evidence type="ECO:0000313" key="2">
    <source>
        <dbReference type="Proteomes" id="UP001732700"/>
    </source>
</evidence>
<protein>
    <submittedName>
        <fullName evidence="1">Uncharacterized protein</fullName>
    </submittedName>
</protein>
<organism evidence="1 2">
    <name type="scientific">Avena sativa</name>
    <name type="common">Oat</name>
    <dbReference type="NCBI Taxonomy" id="4498"/>
    <lineage>
        <taxon>Eukaryota</taxon>
        <taxon>Viridiplantae</taxon>
        <taxon>Streptophyta</taxon>
        <taxon>Embryophyta</taxon>
        <taxon>Tracheophyta</taxon>
        <taxon>Spermatophyta</taxon>
        <taxon>Magnoliopsida</taxon>
        <taxon>Liliopsida</taxon>
        <taxon>Poales</taxon>
        <taxon>Poaceae</taxon>
        <taxon>BOP clade</taxon>
        <taxon>Pooideae</taxon>
        <taxon>Poodae</taxon>
        <taxon>Poeae</taxon>
        <taxon>Poeae Chloroplast Group 1 (Aveneae type)</taxon>
        <taxon>Aveninae</taxon>
        <taxon>Avena</taxon>
    </lineage>
</organism>
<reference evidence="1" key="1">
    <citation type="submission" date="2021-05" db="EMBL/GenBank/DDBJ databases">
        <authorList>
            <person name="Scholz U."/>
            <person name="Mascher M."/>
            <person name="Fiebig A."/>
        </authorList>
    </citation>
    <scope>NUCLEOTIDE SEQUENCE [LARGE SCALE GENOMIC DNA]</scope>
</reference>